<evidence type="ECO:0000313" key="4">
    <source>
        <dbReference type="EMBL" id="WBW72205.1"/>
    </source>
</evidence>
<dbReference type="GeneID" id="80874059"/>
<accession>A0AAE9WAC3</accession>
<dbReference type="Gene3D" id="3.90.850.10">
    <property type="entry name" value="Fumarylacetoacetase-like, C-terminal domain"/>
    <property type="match status" value="1"/>
</dbReference>
<sequence>MLSRASKILCIGRNYTAHIRELKNAVPKKPFFFLKPPSAIVEPGKGKLLIPSDVQAHYEVELGLVIGSKLPARQPIFHSKWTEAIAGYFVGIDVTARNLQNEAKKAGLPWSFCKGYDTFLPVGPFIPKHQVPDPHNVIVELSQNDKVVQHENTSLMLNRIPKILDSITETMTLQPGDLILTGTPKGVGKVFAKDVLSARLLSAEGNEITPSAFSIQADVV</sequence>
<keyword evidence="5" id="KW-1185">Reference proteome</keyword>
<feature type="domain" description="Fumarylacetoacetase-like C-terminal" evidence="3">
    <location>
        <begin position="7"/>
        <end position="193"/>
    </location>
</feature>
<dbReference type="InterPro" id="IPR036663">
    <property type="entry name" value="Fumarylacetoacetase_C_sf"/>
</dbReference>
<name>A0AAE9WAC3_9SCHI</name>
<dbReference type="KEGG" id="som:SOMG_00576"/>
<dbReference type="Proteomes" id="UP001212411">
    <property type="component" value="Chromosome 1"/>
</dbReference>
<evidence type="ECO:0000256" key="2">
    <source>
        <dbReference type="ARBA" id="ARBA00022723"/>
    </source>
</evidence>
<dbReference type="RefSeq" id="XP_056036448.1">
    <property type="nucleotide sequence ID" value="XM_056179370.1"/>
</dbReference>
<dbReference type="PANTHER" id="PTHR11820:SF7">
    <property type="entry name" value="ACYLPYRUVASE FAHD1, MITOCHONDRIAL"/>
    <property type="match status" value="1"/>
</dbReference>
<dbReference type="GO" id="GO:0005739">
    <property type="term" value="C:mitochondrion"/>
    <property type="evidence" value="ECO:0007669"/>
    <property type="project" value="TreeGrafter"/>
</dbReference>
<protein>
    <submittedName>
        <fullName evidence="4">Mitochondrial acylpyruvase Oaa1</fullName>
    </submittedName>
</protein>
<gene>
    <name evidence="4" type="primary">oaa1</name>
    <name evidence="4" type="ORF">SOMG_00576</name>
</gene>
<evidence type="ECO:0000259" key="3">
    <source>
        <dbReference type="Pfam" id="PF01557"/>
    </source>
</evidence>
<keyword evidence="2" id="KW-0479">Metal-binding</keyword>
<dbReference type="Pfam" id="PF01557">
    <property type="entry name" value="FAA_hydrolase"/>
    <property type="match status" value="1"/>
</dbReference>
<dbReference type="SUPFAM" id="SSF56529">
    <property type="entry name" value="FAH"/>
    <property type="match status" value="1"/>
</dbReference>
<dbReference type="AlphaFoldDB" id="A0AAE9WAC3"/>
<dbReference type="EMBL" id="CP115611">
    <property type="protein sequence ID" value="WBW72205.1"/>
    <property type="molecule type" value="Genomic_DNA"/>
</dbReference>
<organism evidence="4 5">
    <name type="scientific">Schizosaccharomyces osmophilus</name>
    <dbReference type="NCBI Taxonomy" id="2545709"/>
    <lineage>
        <taxon>Eukaryota</taxon>
        <taxon>Fungi</taxon>
        <taxon>Dikarya</taxon>
        <taxon>Ascomycota</taxon>
        <taxon>Taphrinomycotina</taxon>
        <taxon>Schizosaccharomycetes</taxon>
        <taxon>Schizosaccharomycetales</taxon>
        <taxon>Schizosaccharomycetaceae</taxon>
        <taxon>Schizosaccharomyces</taxon>
    </lineage>
</organism>
<dbReference type="PANTHER" id="PTHR11820">
    <property type="entry name" value="ACYLPYRUVASE"/>
    <property type="match status" value="1"/>
</dbReference>
<evidence type="ECO:0000256" key="1">
    <source>
        <dbReference type="ARBA" id="ARBA00010211"/>
    </source>
</evidence>
<comment type="similarity">
    <text evidence="1">Belongs to the FAH family.</text>
</comment>
<proteinExistence type="inferred from homology"/>
<dbReference type="GO" id="GO:0018773">
    <property type="term" value="F:acetylpyruvate hydrolase activity"/>
    <property type="evidence" value="ECO:0007669"/>
    <property type="project" value="TreeGrafter"/>
</dbReference>
<dbReference type="InterPro" id="IPR011234">
    <property type="entry name" value="Fumarylacetoacetase-like_C"/>
</dbReference>
<evidence type="ECO:0000313" key="5">
    <source>
        <dbReference type="Proteomes" id="UP001212411"/>
    </source>
</evidence>
<dbReference type="GO" id="GO:0046872">
    <property type="term" value="F:metal ion binding"/>
    <property type="evidence" value="ECO:0007669"/>
    <property type="project" value="UniProtKB-KW"/>
</dbReference>
<reference evidence="4 5" key="1">
    <citation type="journal article" date="2023" name="G3 (Bethesda)">
        <title>A high-quality reference genome for the fission yeast Schizosaccharomyces osmophilus.</title>
        <authorList>
            <person name="Jia G.S."/>
            <person name="Zhang W.C."/>
            <person name="Liang Y."/>
            <person name="Liu X.H."/>
            <person name="Rhind N."/>
            <person name="Pidoux A."/>
            <person name="Brysch-Herzberg M."/>
            <person name="Du L.L."/>
        </authorList>
    </citation>
    <scope>NUCLEOTIDE SEQUENCE [LARGE SCALE GENOMIC DNA]</scope>
    <source>
        <strain evidence="4 5">CBS 15793</strain>
    </source>
</reference>